<dbReference type="SUPFAM" id="SSF51735">
    <property type="entry name" value="NAD(P)-binding Rossmann-fold domains"/>
    <property type="match status" value="1"/>
</dbReference>
<keyword evidence="5" id="KW-0520">NAD</keyword>
<dbReference type="EMBL" id="DF968181">
    <property type="protein sequence ID" value="GAP41059.1"/>
    <property type="molecule type" value="Genomic_DNA"/>
</dbReference>
<dbReference type="PATRIC" id="fig|1678840.3.peg.2448"/>
<dbReference type="Proteomes" id="UP000053370">
    <property type="component" value="Unassembled WGS sequence"/>
</dbReference>
<evidence type="ECO:0000313" key="9">
    <source>
        <dbReference type="EMBL" id="GAP41059.1"/>
    </source>
</evidence>
<dbReference type="GO" id="GO:0005886">
    <property type="term" value="C:plasma membrane"/>
    <property type="evidence" value="ECO:0007669"/>
    <property type="project" value="InterPro"/>
</dbReference>
<keyword evidence="2" id="KW-0813">Transport</keyword>
<dbReference type="InterPro" id="IPR036291">
    <property type="entry name" value="NAD(P)-bd_dom_sf"/>
</dbReference>
<dbReference type="GO" id="GO:0015079">
    <property type="term" value="F:potassium ion transmembrane transporter activity"/>
    <property type="evidence" value="ECO:0007669"/>
    <property type="project" value="InterPro"/>
</dbReference>
<evidence type="ECO:0000259" key="7">
    <source>
        <dbReference type="PROSITE" id="PS51201"/>
    </source>
</evidence>
<dbReference type="PRINTS" id="PR00335">
    <property type="entry name" value="KUPTAKETRKA"/>
</dbReference>
<dbReference type="STRING" id="1678840.ATC1_131041"/>
<dbReference type="InterPro" id="IPR050721">
    <property type="entry name" value="Trk_Ktr_HKT_K-transport"/>
</dbReference>
<evidence type="ECO:0000256" key="1">
    <source>
        <dbReference type="ARBA" id="ARBA00017378"/>
    </source>
</evidence>
<dbReference type="InterPro" id="IPR003148">
    <property type="entry name" value="RCK_N"/>
</dbReference>
<keyword evidence="4" id="KW-0630">Potassium</keyword>
<keyword evidence="10" id="KW-1185">Reference proteome</keyword>
<evidence type="ECO:0000256" key="4">
    <source>
        <dbReference type="ARBA" id="ARBA00022958"/>
    </source>
</evidence>
<dbReference type="InterPro" id="IPR006037">
    <property type="entry name" value="RCK_C"/>
</dbReference>
<dbReference type="Pfam" id="PF02080">
    <property type="entry name" value="TrkA_C"/>
    <property type="match status" value="1"/>
</dbReference>
<dbReference type="Gene3D" id="3.30.70.1450">
    <property type="entry name" value="Regulator of K+ conductance, C-terminal domain"/>
    <property type="match status" value="1"/>
</dbReference>
<keyword evidence="6" id="KW-0406">Ion transport</keyword>
<dbReference type="Pfam" id="PF02254">
    <property type="entry name" value="TrkA_N"/>
    <property type="match status" value="1"/>
</dbReference>
<dbReference type="OrthoDB" id="9775180at2"/>
<dbReference type="AlphaFoldDB" id="A0A0S7BX11"/>
<accession>A0A0S7BX11</accession>
<feature type="domain" description="RCK C-terminal" evidence="8">
    <location>
        <begin position="139"/>
        <end position="220"/>
    </location>
</feature>
<dbReference type="InterPro" id="IPR006036">
    <property type="entry name" value="K_uptake_TrkA"/>
</dbReference>
<dbReference type="PANTHER" id="PTHR43833:SF5">
    <property type="entry name" value="TRK SYSTEM POTASSIUM UPTAKE PROTEIN TRKA"/>
    <property type="match status" value="1"/>
</dbReference>
<sequence>MFTIIIGGGQVGNYLASLLLRENHQIMIVENRKERVEFLKQSIPENMVMLGNGTDPETLEKAGIHKANVIAVVTGADETNLAVCSLASYEFKVPRIISRVNNPKNAWLYTPEMGVHVALNQAELLGNLILEEMSLGDMMTLVKLRKGQYSLVEEKVAPGSSADGKSIQMLGLPARCLLAAIIRKGDLILPRGETILQAADEVLAIVHSTELADLAGILGPVRQILK</sequence>
<dbReference type="PROSITE" id="PS51201">
    <property type="entry name" value="RCK_N"/>
    <property type="match status" value="1"/>
</dbReference>
<evidence type="ECO:0000256" key="2">
    <source>
        <dbReference type="ARBA" id="ARBA00022448"/>
    </source>
</evidence>
<proteinExistence type="predicted"/>
<reference evidence="9" key="1">
    <citation type="journal article" date="2015" name="Genome Announc.">
        <title>Draft Genome Sequence of Anaerolineae Strain TC1, a Novel Isolate from a Methanogenic Wastewater Treatment System.</title>
        <authorList>
            <person name="Matsuura N."/>
            <person name="Tourlousse D.M."/>
            <person name="Sun L."/>
            <person name="Toyonaga M."/>
            <person name="Kuroda K."/>
            <person name="Ohashi A."/>
            <person name="Cruz R."/>
            <person name="Yamaguchi T."/>
            <person name="Sekiguchi Y."/>
        </authorList>
    </citation>
    <scope>NUCLEOTIDE SEQUENCE [LARGE SCALE GENOMIC DNA]</scope>
    <source>
        <strain evidence="9">TC1</strain>
    </source>
</reference>
<protein>
    <recommendedName>
        <fullName evidence="1">Trk system potassium uptake protein TrkA</fullName>
    </recommendedName>
</protein>
<evidence type="ECO:0000256" key="5">
    <source>
        <dbReference type="ARBA" id="ARBA00023027"/>
    </source>
</evidence>
<evidence type="ECO:0000256" key="6">
    <source>
        <dbReference type="ARBA" id="ARBA00023065"/>
    </source>
</evidence>
<dbReference type="PROSITE" id="PS51202">
    <property type="entry name" value="RCK_C"/>
    <property type="match status" value="1"/>
</dbReference>
<organism evidence="9">
    <name type="scientific">Flexilinea flocculi</name>
    <dbReference type="NCBI Taxonomy" id="1678840"/>
    <lineage>
        <taxon>Bacteria</taxon>
        <taxon>Bacillati</taxon>
        <taxon>Chloroflexota</taxon>
        <taxon>Anaerolineae</taxon>
        <taxon>Anaerolineales</taxon>
        <taxon>Anaerolineaceae</taxon>
        <taxon>Flexilinea</taxon>
    </lineage>
</organism>
<feature type="domain" description="RCK N-terminal" evidence="7">
    <location>
        <begin position="1"/>
        <end position="119"/>
    </location>
</feature>
<dbReference type="Gene3D" id="3.40.50.720">
    <property type="entry name" value="NAD(P)-binding Rossmann-like Domain"/>
    <property type="match status" value="1"/>
</dbReference>
<dbReference type="SUPFAM" id="SSF116726">
    <property type="entry name" value="TrkA C-terminal domain-like"/>
    <property type="match status" value="1"/>
</dbReference>
<name>A0A0S7BX11_9CHLR</name>
<evidence type="ECO:0000256" key="3">
    <source>
        <dbReference type="ARBA" id="ARBA00022538"/>
    </source>
</evidence>
<evidence type="ECO:0000313" key="10">
    <source>
        <dbReference type="Proteomes" id="UP000053370"/>
    </source>
</evidence>
<gene>
    <name evidence="9" type="ORF">ATC1_131041</name>
</gene>
<keyword evidence="3" id="KW-0633">Potassium transport</keyword>
<evidence type="ECO:0000259" key="8">
    <source>
        <dbReference type="PROSITE" id="PS51202"/>
    </source>
</evidence>
<dbReference type="InterPro" id="IPR036721">
    <property type="entry name" value="RCK_C_sf"/>
</dbReference>
<dbReference type="PANTHER" id="PTHR43833">
    <property type="entry name" value="POTASSIUM CHANNEL PROTEIN 2-RELATED-RELATED"/>
    <property type="match status" value="1"/>
</dbReference>